<proteinExistence type="predicted"/>
<dbReference type="InterPro" id="IPR006553">
    <property type="entry name" value="Leu-rich_rpt_Cys-con_subtyp"/>
</dbReference>
<gene>
    <name evidence="2" type="ORF">DBV15_04145</name>
</gene>
<keyword evidence="3" id="KW-1185">Reference proteome</keyword>
<reference evidence="2 3" key="1">
    <citation type="journal article" date="2019" name="Philos. Trans. R. Soc. Lond., B, Biol. Sci.">
        <title>Ant behaviour and brain gene expression of defending hosts depend on the ecological success of the intruding social parasite.</title>
        <authorList>
            <person name="Kaur R."/>
            <person name="Stoldt M."/>
            <person name="Jongepier E."/>
            <person name="Feldmeyer B."/>
            <person name="Menzel F."/>
            <person name="Bornberg-Bauer E."/>
            <person name="Foitzik S."/>
        </authorList>
    </citation>
    <scope>NUCLEOTIDE SEQUENCE [LARGE SCALE GENOMIC DNA]</scope>
    <source>
        <tissue evidence="2">Whole body</tissue>
    </source>
</reference>
<evidence type="ECO:0000313" key="2">
    <source>
        <dbReference type="EMBL" id="TGZ54421.1"/>
    </source>
</evidence>
<dbReference type="EMBL" id="QBLH01000678">
    <property type="protein sequence ID" value="TGZ54421.1"/>
    <property type="molecule type" value="Genomic_DNA"/>
</dbReference>
<dbReference type="Gene3D" id="3.80.10.10">
    <property type="entry name" value="Ribonuclease Inhibitor"/>
    <property type="match status" value="1"/>
</dbReference>
<name>A0A4S2KWQ5_9HYME</name>
<dbReference type="Pfam" id="PF25372">
    <property type="entry name" value="DUF7885"/>
    <property type="match status" value="1"/>
</dbReference>
<dbReference type="STRING" id="300112.A0A4S2KWQ5"/>
<protein>
    <recommendedName>
        <fullName evidence="1">F-box/LRR-repeat protein 15-like leucin rich repeat domain-containing protein</fullName>
    </recommendedName>
</protein>
<accession>A0A4S2KWQ5</accession>
<sequence length="215" mass="24808">MSYVDKRFNNLIRDPELYTRLNVRCGDITDMDAMFRYFTPRCKYLQQLDLTASDFDVMNFINFLDNCGRRLTHLRLRNCELVDNFVLLEISKICKNLKELDLSSCERINDKGFSYLERLNGLEHLNFSTLCIEAQRICKILQKNQRMLSSVLRTSSNKLSLLAKSFEASFDQHIGSPISLDVPVPVNRSIRPSCVFPRRDSSGGVTRSTQPPPLD</sequence>
<dbReference type="InterPro" id="IPR032675">
    <property type="entry name" value="LRR_dom_sf"/>
</dbReference>
<dbReference type="SMART" id="SM00367">
    <property type="entry name" value="LRR_CC"/>
    <property type="match status" value="2"/>
</dbReference>
<comment type="caution">
    <text evidence="2">The sequence shown here is derived from an EMBL/GenBank/DDBJ whole genome shotgun (WGS) entry which is preliminary data.</text>
</comment>
<organism evidence="2 3">
    <name type="scientific">Temnothorax longispinosus</name>
    <dbReference type="NCBI Taxonomy" id="300112"/>
    <lineage>
        <taxon>Eukaryota</taxon>
        <taxon>Metazoa</taxon>
        <taxon>Ecdysozoa</taxon>
        <taxon>Arthropoda</taxon>
        <taxon>Hexapoda</taxon>
        <taxon>Insecta</taxon>
        <taxon>Pterygota</taxon>
        <taxon>Neoptera</taxon>
        <taxon>Endopterygota</taxon>
        <taxon>Hymenoptera</taxon>
        <taxon>Apocrita</taxon>
        <taxon>Aculeata</taxon>
        <taxon>Formicoidea</taxon>
        <taxon>Formicidae</taxon>
        <taxon>Myrmicinae</taxon>
        <taxon>Temnothorax</taxon>
    </lineage>
</organism>
<feature type="domain" description="F-box/LRR-repeat protein 15-like leucin rich repeat" evidence="1">
    <location>
        <begin position="32"/>
        <end position="153"/>
    </location>
</feature>
<dbReference type="Proteomes" id="UP000310200">
    <property type="component" value="Unassembled WGS sequence"/>
</dbReference>
<dbReference type="SUPFAM" id="SSF52047">
    <property type="entry name" value="RNI-like"/>
    <property type="match status" value="1"/>
</dbReference>
<dbReference type="InterPro" id="IPR057207">
    <property type="entry name" value="FBXL15_LRR"/>
</dbReference>
<dbReference type="AlphaFoldDB" id="A0A4S2KWQ5"/>
<evidence type="ECO:0000259" key="1">
    <source>
        <dbReference type="Pfam" id="PF25372"/>
    </source>
</evidence>
<evidence type="ECO:0000313" key="3">
    <source>
        <dbReference type="Proteomes" id="UP000310200"/>
    </source>
</evidence>